<dbReference type="PANTHER" id="PTHR10438:SF463">
    <property type="entry name" value="THIOREDOXIN"/>
    <property type="match status" value="1"/>
</dbReference>
<dbReference type="AlphaFoldDB" id="A0A200QF43"/>
<feature type="domain" description="Thioredoxin" evidence="6">
    <location>
        <begin position="1"/>
        <end position="111"/>
    </location>
</feature>
<reference evidence="7 8" key="1">
    <citation type="journal article" date="2017" name="Mol. Plant">
        <title>The Genome of Medicinal Plant Macleaya cordata Provides New Insights into Benzylisoquinoline Alkaloids Metabolism.</title>
        <authorList>
            <person name="Liu X."/>
            <person name="Liu Y."/>
            <person name="Huang P."/>
            <person name="Ma Y."/>
            <person name="Qing Z."/>
            <person name="Tang Q."/>
            <person name="Cao H."/>
            <person name="Cheng P."/>
            <person name="Zheng Y."/>
            <person name="Yuan Z."/>
            <person name="Zhou Y."/>
            <person name="Liu J."/>
            <person name="Tang Z."/>
            <person name="Zhuo Y."/>
            <person name="Zhang Y."/>
            <person name="Yu L."/>
            <person name="Huang J."/>
            <person name="Yang P."/>
            <person name="Peng Q."/>
            <person name="Zhang J."/>
            <person name="Jiang W."/>
            <person name="Zhang Z."/>
            <person name="Lin K."/>
            <person name="Ro D.K."/>
            <person name="Chen X."/>
            <person name="Xiong X."/>
            <person name="Shang Y."/>
            <person name="Huang S."/>
            <person name="Zeng J."/>
        </authorList>
    </citation>
    <scope>NUCLEOTIDE SEQUENCE [LARGE SCALE GENOMIC DNA]</scope>
    <source>
        <strain evidence="8">cv. BLH2017</strain>
        <tissue evidence="7">Root</tissue>
    </source>
</reference>
<dbReference type="SUPFAM" id="SSF52833">
    <property type="entry name" value="Thioredoxin-like"/>
    <property type="match status" value="1"/>
</dbReference>
<dbReference type="EMBL" id="MVGT01002224">
    <property type="protein sequence ID" value="OVA09089.1"/>
    <property type="molecule type" value="Genomic_DNA"/>
</dbReference>
<evidence type="ECO:0000256" key="5">
    <source>
        <dbReference type="ARBA" id="ARBA00038353"/>
    </source>
</evidence>
<dbReference type="OMA" id="INKLMVI"/>
<protein>
    <submittedName>
        <fullName evidence="7">Thioredoxin</fullName>
    </submittedName>
</protein>
<dbReference type="PROSITE" id="PS00194">
    <property type="entry name" value="THIOREDOXIN_1"/>
    <property type="match status" value="1"/>
</dbReference>
<name>A0A200QF43_MACCD</name>
<keyword evidence="8" id="KW-1185">Reference proteome</keyword>
<evidence type="ECO:0000256" key="2">
    <source>
        <dbReference type="ARBA" id="ARBA00022982"/>
    </source>
</evidence>
<dbReference type="GO" id="GO:0016671">
    <property type="term" value="F:oxidoreductase activity, acting on a sulfur group of donors, disulfide as acceptor"/>
    <property type="evidence" value="ECO:0007669"/>
    <property type="project" value="UniProtKB-ARBA"/>
</dbReference>
<dbReference type="Proteomes" id="UP000195402">
    <property type="component" value="Unassembled WGS sequence"/>
</dbReference>
<keyword evidence="3" id="KW-1015">Disulfide bond</keyword>
<keyword evidence="1" id="KW-0813">Transport</keyword>
<evidence type="ECO:0000256" key="3">
    <source>
        <dbReference type="ARBA" id="ARBA00023157"/>
    </source>
</evidence>
<keyword evidence="4" id="KW-0676">Redox-active center</keyword>
<proteinExistence type="inferred from homology"/>
<dbReference type="InterPro" id="IPR050620">
    <property type="entry name" value="Thioredoxin_H-type-like"/>
</dbReference>
<dbReference type="Gene3D" id="3.40.30.10">
    <property type="entry name" value="Glutaredoxin"/>
    <property type="match status" value="1"/>
</dbReference>
<evidence type="ECO:0000313" key="7">
    <source>
        <dbReference type="EMBL" id="OVA09089.1"/>
    </source>
</evidence>
<comment type="caution">
    <text evidence="7">The sequence shown here is derived from an EMBL/GenBank/DDBJ whole genome shotgun (WGS) entry which is preliminary data.</text>
</comment>
<dbReference type="InParanoid" id="A0A200QF43"/>
<dbReference type="InterPro" id="IPR013766">
    <property type="entry name" value="Thioredoxin_domain"/>
</dbReference>
<dbReference type="Pfam" id="PF00085">
    <property type="entry name" value="Thioredoxin"/>
    <property type="match status" value="1"/>
</dbReference>
<dbReference type="InterPro" id="IPR036249">
    <property type="entry name" value="Thioredoxin-like_sf"/>
</dbReference>
<keyword evidence="2" id="KW-0249">Electron transport</keyword>
<dbReference type="PROSITE" id="PS51352">
    <property type="entry name" value="THIOREDOXIN_2"/>
    <property type="match status" value="1"/>
</dbReference>
<dbReference type="CDD" id="cd02947">
    <property type="entry name" value="TRX_family"/>
    <property type="match status" value="1"/>
</dbReference>
<dbReference type="STRING" id="56857.A0A200QF43"/>
<accession>A0A200QF43</accession>
<gene>
    <name evidence="7" type="ORF">BVC80_9097g181</name>
</gene>
<organism evidence="7 8">
    <name type="scientific">Macleaya cordata</name>
    <name type="common">Five-seeded plume-poppy</name>
    <name type="synonym">Bocconia cordata</name>
    <dbReference type="NCBI Taxonomy" id="56857"/>
    <lineage>
        <taxon>Eukaryota</taxon>
        <taxon>Viridiplantae</taxon>
        <taxon>Streptophyta</taxon>
        <taxon>Embryophyta</taxon>
        <taxon>Tracheophyta</taxon>
        <taxon>Spermatophyta</taxon>
        <taxon>Magnoliopsida</taxon>
        <taxon>Ranunculales</taxon>
        <taxon>Papaveraceae</taxon>
        <taxon>Papaveroideae</taxon>
        <taxon>Macleaya</taxon>
    </lineage>
</organism>
<dbReference type="OrthoDB" id="10263751at2759"/>
<dbReference type="PANTHER" id="PTHR10438">
    <property type="entry name" value="THIOREDOXIN"/>
    <property type="match status" value="1"/>
</dbReference>
<dbReference type="PRINTS" id="PR00421">
    <property type="entry name" value="THIOREDOXIN"/>
</dbReference>
<dbReference type="FunFam" id="3.40.30.10:FF:000104">
    <property type="entry name" value="Thioredoxin"/>
    <property type="match status" value="1"/>
</dbReference>
<dbReference type="InterPro" id="IPR017937">
    <property type="entry name" value="Thioredoxin_CS"/>
</dbReference>
<evidence type="ECO:0000313" key="8">
    <source>
        <dbReference type="Proteomes" id="UP000195402"/>
    </source>
</evidence>
<sequence length="118" mass="13359">MGSRVQAFHSSDEWKNLFTSLKDSSQLIVIDFTATWCPPCRMMAPIFADLAEKFTEVVFVKIDVDELKDVCEEFEVEAMPTFIFIKQGVVVDKIVGAGKNELEKKIELHKTPETSITT</sequence>
<comment type="similarity">
    <text evidence="5">Belongs to the thioredoxin family. Plant H-type subfamily.</text>
</comment>
<evidence type="ECO:0000259" key="6">
    <source>
        <dbReference type="PROSITE" id="PS51352"/>
    </source>
</evidence>
<dbReference type="FunCoup" id="A0A200QF43">
    <property type="interactions" value="2115"/>
</dbReference>
<evidence type="ECO:0000256" key="4">
    <source>
        <dbReference type="ARBA" id="ARBA00023284"/>
    </source>
</evidence>
<evidence type="ECO:0000256" key="1">
    <source>
        <dbReference type="ARBA" id="ARBA00022448"/>
    </source>
</evidence>